<comment type="similarity">
    <text evidence="2">Belongs to the fimbrial protein family.</text>
</comment>
<name>A0A8X8GBE9_ACIGI</name>
<feature type="signal peptide" evidence="5">
    <location>
        <begin position="1"/>
        <end position="21"/>
    </location>
</feature>
<dbReference type="GO" id="GO:0043709">
    <property type="term" value="P:cell adhesion involved in single-species biofilm formation"/>
    <property type="evidence" value="ECO:0007669"/>
    <property type="project" value="TreeGrafter"/>
</dbReference>
<dbReference type="Gene3D" id="2.60.40.1090">
    <property type="entry name" value="Fimbrial-type adhesion domain"/>
    <property type="match status" value="1"/>
</dbReference>
<accession>A0A8X8GBE9</accession>
<dbReference type="PANTHER" id="PTHR33420:SF3">
    <property type="entry name" value="FIMBRIAL SUBUNIT ELFA"/>
    <property type="match status" value="1"/>
</dbReference>
<evidence type="ECO:0000256" key="3">
    <source>
        <dbReference type="ARBA" id="ARBA00022729"/>
    </source>
</evidence>
<evidence type="ECO:0000256" key="5">
    <source>
        <dbReference type="SAM" id="SignalP"/>
    </source>
</evidence>
<dbReference type="PANTHER" id="PTHR33420">
    <property type="entry name" value="FIMBRIAL SUBUNIT ELFA-RELATED"/>
    <property type="match status" value="1"/>
</dbReference>
<dbReference type="SUPFAM" id="SSF49401">
    <property type="entry name" value="Bacterial adhesins"/>
    <property type="match status" value="1"/>
</dbReference>
<comment type="caution">
    <text evidence="7">The sequence shown here is derived from an EMBL/GenBank/DDBJ whole genome shotgun (WGS) entry which is preliminary data.</text>
</comment>
<reference evidence="7" key="1">
    <citation type="submission" date="2021-07" db="EMBL/GenBank/DDBJ databases">
        <authorList>
            <person name="Fernandez M."/>
            <person name="Pereira P."/>
            <person name="Torres Tejerizo G.A."/>
            <person name="Gonzalez P."/>
            <person name="Agostini E."/>
        </authorList>
    </citation>
    <scope>NUCLEOTIDE SEQUENCE</scope>
    <source>
        <strain evidence="7">SFC 500-1A</strain>
    </source>
</reference>
<evidence type="ECO:0000313" key="7">
    <source>
        <dbReference type="EMBL" id="MCF0263609.1"/>
    </source>
</evidence>
<dbReference type="InterPro" id="IPR000259">
    <property type="entry name" value="Adhesion_dom_fimbrial"/>
</dbReference>
<feature type="chain" id="PRO_5036448452" evidence="5">
    <location>
        <begin position="22"/>
        <end position="380"/>
    </location>
</feature>
<dbReference type="InterPro" id="IPR036937">
    <property type="entry name" value="Adhesion_dom_fimbrial_sf"/>
</dbReference>
<dbReference type="GO" id="GO:0009289">
    <property type="term" value="C:pilus"/>
    <property type="evidence" value="ECO:0007669"/>
    <property type="project" value="UniProtKB-SubCell"/>
</dbReference>
<evidence type="ECO:0000256" key="1">
    <source>
        <dbReference type="ARBA" id="ARBA00004561"/>
    </source>
</evidence>
<evidence type="ECO:0000313" key="8">
    <source>
        <dbReference type="Proteomes" id="UP000887320"/>
    </source>
</evidence>
<dbReference type="InterPro" id="IPR008966">
    <property type="entry name" value="Adhesion_dom_sf"/>
</dbReference>
<sequence length="380" mass="40788">MNKLLWLSVPVFLGFSQTNFAACTQLATAVYANTTNSITQFSYNQIFPVSGSQRMIHSCNPFVRIRSDFIAAPGNTDLTGSSPFGVNALTVQINGSTADAVTLNNAKTWLANNFKISFSVGDAGKGSPAKNILSLNSSYNVLPETGRGRTITNDVGISFFNGSGAAGTPRADSYIDNLSINFTNTTKPSAAIIDALNGATVRIHLGTYHYKHAPYNDRRQTSETTASLEMYQDLTLRFNFPTCTMANQIVNLATVPTSVLNSNQTANEQAFNVNINCAVAMPSKVLLATIKDSYTVSNINTNGILINQPSLANRSNVDIQLRDASNTPLAIGSQSSFYSIPAGSTATTFIKALKARYFRSASTATPGFVQTQATVNLDYQ</sequence>
<organism evidence="7 8">
    <name type="scientific">Acinetobacter guillouiae</name>
    <name type="common">Acinetobacter genomosp. 11</name>
    <dbReference type="NCBI Taxonomy" id="106649"/>
    <lineage>
        <taxon>Bacteria</taxon>
        <taxon>Pseudomonadati</taxon>
        <taxon>Pseudomonadota</taxon>
        <taxon>Gammaproteobacteria</taxon>
        <taxon>Moraxellales</taxon>
        <taxon>Moraxellaceae</taxon>
        <taxon>Acinetobacter</taxon>
    </lineage>
</organism>
<dbReference type="RefSeq" id="WP_234622750.1">
    <property type="nucleotide sequence ID" value="NZ_JAHWXT010000001.1"/>
</dbReference>
<keyword evidence="4" id="KW-0281">Fimbrium</keyword>
<keyword evidence="3 5" id="KW-0732">Signal</keyword>
<evidence type="ECO:0000256" key="2">
    <source>
        <dbReference type="ARBA" id="ARBA00006671"/>
    </source>
</evidence>
<protein>
    <submittedName>
        <fullName evidence="7">Fimbrial protein</fullName>
    </submittedName>
</protein>
<dbReference type="EMBL" id="JAHWXT010000001">
    <property type="protein sequence ID" value="MCF0263609.1"/>
    <property type="molecule type" value="Genomic_DNA"/>
</dbReference>
<proteinExistence type="inferred from homology"/>
<evidence type="ECO:0000256" key="4">
    <source>
        <dbReference type="ARBA" id="ARBA00023263"/>
    </source>
</evidence>
<dbReference type="Pfam" id="PF00419">
    <property type="entry name" value="Fimbrial"/>
    <property type="match status" value="1"/>
</dbReference>
<dbReference type="InterPro" id="IPR050263">
    <property type="entry name" value="Bact_Fimbrial_Adh_Pro"/>
</dbReference>
<dbReference type="AlphaFoldDB" id="A0A8X8GBE9"/>
<gene>
    <name evidence="7" type="ORF">KW868_03895</name>
</gene>
<dbReference type="Proteomes" id="UP000887320">
    <property type="component" value="Unassembled WGS sequence"/>
</dbReference>
<comment type="subcellular location">
    <subcellularLocation>
        <location evidence="1">Fimbrium</location>
    </subcellularLocation>
</comment>
<evidence type="ECO:0000259" key="6">
    <source>
        <dbReference type="Pfam" id="PF00419"/>
    </source>
</evidence>
<feature type="domain" description="Fimbrial-type adhesion" evidence="6">
    <location>
        <begin position="241"/>
        <end position="380"/>
    </location>
</feature>